<dbReference type="EMBL" id="LROM01000061">
    <property type="protein sequence ID" value="OFA07366.1"/>
    <property type="molecule type" value="Genomic_DNA"/>
</dbReference>
<dbReference type="CDD" id="cd06591">
    <property type="entry name" value="GH31_xylosidase_XylS"/>
    <property type="match status" value="1"/>
</dbReference>
<keyword evidence="8" id="KW-1185">Reference proteome</keyword>
<dbReference type="SUPFAM" id="SSF74650">
    <property type="entry name" value="Galactose mutarotase-like"/>
    <property type="match status" value="1"/>
</dbReference>
<dbReference type="GO" id="GO:0061634">
    <property type="term" value="F:alpha-D-xyloside xylohydrolase"/>
    <property type="evidence" value="ECO:0007669"/>
    <property type="project" value="UniProtKB-EC"/>
</dbReference>
<proteinExistence type="inferred from homology"/>
<dbReference type="GO" id="GO:0030246">
    <property type="term" value="F:carbohydrate binding"/>
    <property type="evidence" value="ECO:0007669"/>
    <property type="project" value="InterPro"/>
</dbReference>
<dbReference type="OrthoDB" id="176168at2"/>
<dbReference type="Pfam" id="PF17137">
    <property type="entry name" value="DUF5110"/>
    <property type="match status" value="1"/>
</dbReference>
<evidence type="ECO:0000259" key="5">
    <source>
        <dbReference type="Pfam" id="PF17137"/>
    </source>
</evidence>
<evidence type="ECO:0000259" key="6">
    <source>
        <dbReference type="Pfam" id="PF21365"/>
    </source>
</evidence>
<accession>A0A1E7X4Q3</accession>
<dbReference type="Gene3D" id="2.60.40.1180">
    <property type="entry name" value="Golgi alpha-mannosidase II"/>
    <property type="match status" value="2"/>
</dbReference>
<dbReference type="InterPro" id="IPR013780">
    <property type="entry name" value="Glyco_hydro_b"/>
</dbReference>
<feature type="domain" description="Glycosyl hydrolase family 31 C-terminal" evidence="6">
    <location>
        <begin position="570"/>
        <end position="655"/>
    </location>
</feature>
<dbReference type="Proteomes" id="UP000175989">
    <property type="component" value="Unassembled WGS sequence"/>
</dbReference>
<dbReference type="SUPFAM" id="SSF51445">
    <property type="entry name" value="(Trans)glycosidases"/>
    <property type="match status" value="1"/>
</dbReference>
<dbReference type="InterPro" id="IPR000322">
    <property type="entry name" value="Glyco_hydro_31_TIM"/>
</dbReference>
<dbReference type="InterPro" id="IPR025887">
    <property type="entry name" value="Glyco_hydro_31_N_dom"/>
</dbReference>
<keyword evidence="2 7" id="KW-0326">Glycosidase</keyword>
<feature type="domain" description="Glycoside hydrolase family 31 TIM barrel" evidence="3">
    <location>
        <begin position="239"/>
        <end position="560"/>
    </location>
</feature>
<evidence type="ECO:0000256" key="2">
    <source>
        <dbReference type="RuleBase" id="RU361185"/>
    </source>
</evidence>
<gene>
    <name evidence="7" type="ORF">DUPY_12970</name>
</gene>
<dbReference type="EC" id="3.2.1.177" evidence="7"/>
<dbReference type="Gene3D" id="2.60.40.1760">
    <property type="entry name" value="glycosyl hydrolase (family 31)"/>
    <property type="match status" value="1"/>
</dbReference>
<dbReference type="Pfam" id="PF13802">
    <property type="entry name" value="Gal_mutarotas_2"/>
    <property type="match status" value="1"/>
</dbReference>
<dbReference type="InterPro" id="IPR011013">
    <property type="entry name" value="Gal_mutarotase_sf_dom"/>
</dbReference>
<dbReference type="PANTHER" id="PTHR43863">
    <property type="entry name" value="HYDROLASE, PUTATIVE (AFU_ORTHOLOGUE AFUA_1G03140)-RELATED"/>
    <property type="match status" value="1"/>
</dbReference>
<dbReference type="AlphaFoldDB" id="A0A1E7X4Q3"/>
<dbReference type="CDD" id="cd14752">
    <property type="entry name" value="GH31_N"/>
    <property type="match status" value="1"/>
</dbReference>
<evidence type="ECO:0000313" key="8">
    <source>
        <dbReference type="Proteomes" id="UP000175989"/>
    </source>
</evidence>
<dbReference type="InterPro" id="IPR051816">
    <property type="entry name" value="Glycosyl_Hydrolase_31"/>
</dbReference>
<evidence type="ECO:0000259" key="3">
    <source>
        <dbReference type="Pfam" id="PF01055"/>
    </source>
</evidence>
<dbReference type="InterPro" id="IPR033403">
    <property type="entry name" value="DUF5110"/>
</dbReference>
<dbReference type="PANTHER" id="PTHR43863:SF2">
    <property type="entry name" value="MALTASE-GLUCOAMYLASE"/>
    <property type="match status" value="1"/>
</dbReference>
<dbReference type="SUPFAM" id="SSF51011">
    <property type="entry name" value="Glycosyl hydrolase domain"/>
    <property type="match status" value="1"/>
</dbReference>
<dbReference type="GO" id="GO:0005975">
    <property type="term" value="P:carbohydrate metabolic process"/>
    <property type="evidence" value="ECO:0007669"/>
    <property type="project" value="InterPro"/>
</dbReference>
<dbReference type="InterPro" id="IPR048395">
    <property type="entry name" value="Glyco_hydro_31_C"/>
</dbReference>
<dbReference type="InterPro" id="IPR017853">
    <property type="entry name" value="GH"/>
</dbReference>
<dbReference type="Pfam" id="PF01055">
    <property type="entry name" value="Glyco_hydro_31_2nd"/>
    <property type="match status" value="1"/>
</dbReference>
<sequence>MFAMPFVAIQAEAQAPAAPAATEIAVQRSDAGLLIRTAQGTVRIEPWSDRVIHVLAGHDAGWHGNYNPAVIAKPAAVQWTVSETPEYQQLATSVLQVRVAKATGVISFHDAQGKAILKELADGRSAVPGSPVSQKFELDAPVFGLGQHLNGAFDYRGTTVHLQQANRDVAVPMLVSANGFGILWNNASVTDVDAGLPATPHHPLHFRSEAGGGIDYHFIYGPELDGVVAGYRELTGRAPMMARWTWGLWQSKEHYKTQAELLGIAARYRAMQVPLDAVVQDWQYWNPGGWGAHQMDPVRFPDPQRMLRTLHEQNVHAIVSVWARFDTTTANAAELDQAGALYPKTYPNVYPVGFGRWYDAYSPTARSLYWDQINRTLGRHGWDGWWLDGSEAELGGTWGEMRDVKTGAGPGAQVLNAYPLLHTTGVYQGSLRAAPAKRPFILTRSAYSGQQRNAAITWSGDTAATWEVLRAHLPAALNFTLSGIPYWSADIGGFFGGKPLDPAYAELYTRWYQFGAFNPMFRVHGTGDGKEIWQFDQPTQAILRKYTELRYRLLPYIYSASWDVSRRHGTMMRALAMDFRADAQAVTVPDQYMFGPTLMVAPVTGAKADVRTVYLPGKEDWFDFWTGKRQAGGKVIVAQADIATIPLFARAGSILPLGPVVQYADQKSAQPIELRVYPGKDGSYELYDDAGDGDGYTRGEFATRRITWTQQDGRVTVEPWRGSFKGLVKKQAFIVRCGAQPDGKGMALQAGEKAASVSLPGCR</sequence>
<dbReference type="PATRIC" id="fig|762836.4.peg.1353"/>
<evidence type="ECO:0000313" key="7">
    <source>
        <dbReference type="EMBL" id="OFA07366.1"/>
    </source>
</evidence>
<feature type="domain" description="DUF5110" evidence="5">
    <location>
        <begin position="671"/>
        <end position="736"/>
    </location>
</feature>
<organism evidence="7 8">
    <name type="scientific">Duganella phyllosphaerae</name>
    <dbReference type="NCBI Taxonomy" id="762836"/>
    <lineage>
        <taxon>Bacteria</taxon>
        <taxon>Pseudomonadati</taxon>
        <taxon>Pseudomonadota</taxon>
        <taxon>Betaproteobacteria</taxon>
        <taxon>Burkholderiales</taxon>
        <taxon>Oxalobacteraceae</taxon>
        <taxon>Telluria group</taxon>
        <taxon>Duganella</taxon>
    </lineage>
</organism>
<comment type="caution">
    <text evidence="7">The sequence shown here is derived from an EMBL/GenBank/DDBJ whole genome shotgun (WGS) entry which is preliminary data.</text>
</comment>
<evidence type="ECO:0000259" key="4">
    <source>
        <dbReference type="Pfam" id="PF13802"/>
    </source>
</evidence>
<comment type="similarity">
    <text evidence="1 2">Belongs to the glycosyl hydrolase 31 family.</text>
</comment>
<evidence type="ECO:0000256" key="1">
    <source>
        <dbReference type="ARBA" id="ARBA00007806"/>
    </source>
</evidence>
<reference evidence="8" key="1">
    <citation type="journal article" date="2016" name="Front. Microbiol.">
        <title>Molecular Keys to the Janthinobacterium and Duganella spp. Interaction with the Plant Pathogen Fusarium graminearum.</title>
        <authorList>
            <person name="Haack F.S."/>
            <person name="Poehlein A."/>
            <person name="Kroger C."/>
            <person name="Voigt C.A."/>
            <person name="Piepenbring M."/>
            <person name="Bode H.B."/>
            <person name="Daniel R."/>
            <person name="Schafer W."/>
            <person name="Streit W.R."/>
        </authorList>
    </citation>
    <scope>NUCLEOTIDE SEQUENCE [LARGE SCALE GENOMIC DNA]</scope>
    <source>
        <strain evidence="8">T54</strain>
    </source>
</reference>
<keyword evidence="2 7" id="KW-0378">Hydrolase</keyword>
<dbReference type="Pfam" id="PF21365">
    <property type="entry name" value="Glyco_hydro_31_3rd"/>
    <property type="match status" value="1"/>
</dbReference>
<dbReference type="Gene3D" id="3.20.20.80">
    <property type="entry name" value="Glycosidases"/>
    <property type="match status" value="1"/>
</dbReference>
<name>A0A1E7X4Q3_9BURK</name>
<protein>
    <submittedName>
        <fullName evidence="7">Alpha-xylosidase BoGH31A</fullName>
        <ecNumber evidence="7">3.2.1.177</ecNumber>
    </submittedName>
</protein>
<feature type="domain" description="Glycoside hydrolase family 31 N-terminal" evidence="4">
    <location>
        <begin position="42"/>
        <end position="193"/>
    </location>
</feature>